<dbReference type="Pfam" id="PF08662">
    <property type="entry name" value="eIF2A"/>
    <property type="match status" value="1"/>
</dbReference>
<dbReference type="GO" id="GO:0033290">
    <property type="term" value="C:eukaryotic 48S preinitiation complex"/>
    <property type="evidence" value="ECO:0007669"/>
    <property type="project" value="UniProtKB-UniRule"/>
</dbReference>
<keyword evidence="10" id="KW-1185">Reference proteome</keyword>
<dbReference type="InterPro" id="IPR035979">
    <property type="entry name" value="RBD_domain_sf"/>
</dbReference>
<evidence type="ECO:0000259" key="8">
    <source>
        <dbReference type="PROSITE" id="PS50102"/>
    </source>
</evidence>
<feature type="domain" description="RRM" evidence="8">
    <location>
        <begin position="38"/>
        <end position="123"/>
    </location>
</feature>
<dbReference type="PANTHER" id="PTHR14068:SF0">
    <property type="entry name" value="EUKARYOTIC TRANSLATION INITIATION FACTOR 3 SUBUNIT B"/>
    <property type="match status" value="1"/>
</dbReference>
<comment type="subunit">
    <text evidence="6 7">Component of the eukaryotic translation initiation factor 3 (eIF-3) complex.</text>
</comment>
<keyword evidence="4 6" id="KW-0694">RNA-binding</keyword>
<dbReference type="InterPro" id="IPR015943">
    <property type="entry name" value="WD40/YVTN_repeat-like_dom_sf"/>
</dbReference>
<dbReference type="PIRSF" id="PIRSF036424">
    <property type="entry name" value="eIF3b"/>
    <property type="match status" value="1"/>
</dbReference>
<keyword evidence="2 6" id="KW-0963">Cytoplasm</keyword>
<protein>
    <recommendedName>
        <fullName evidence="6">Eukaryotic translation initiation factor 3 subunit B</fullName>
        <shortName evidence="6">eIF3b</shortName>
    </recommendedName>
    <alternativeName>
        <fullName evidence="6">Eukaryotic translation initiation factor 3 90 kDa subunit homolog</fullName>
        <shortName evidence="6">eIF3 p90</shortName>
    </alternativeName>
    <alternativeName>
        <fullName evidence="6">Translation initiation factor eIF3, p90 subunit homolog</fullName>
    </alternativeName>
</protein>
<dbReference type="GO" id="GO:0005852">
    <property type="term" value="C:eukaryotic translation initiation factor 3 complex"/>
    <property type="evidence" value="ECO:0007669"/>
    <property type="project" value="UniProtKB-UniRule"/>
</dbReference>
<dbReference type="GO" id="GO:0016282">
    <property type="term" value="C:eukaryotic 43S preinitiation complex"/>
    <property type="evidence" value="ECO:0007669"/>
    <property type="project" value="UniProtKB-UniRule"/>
</dbReference>
<comment type="function">
    <text evidence="6">RNA-binding component of the eukaryotic translation initiation factor 3 (eIF-3) complex, which is involved in protein synthesis of a specialized repertoire of mRNAs and, together with other initiation factors, stimulates binding of mRNA and methionyl-tRNAi to the 40S ribosome. The eIF-3 complex specifically targets and initiates translation of a subset of mRNAs involved in cell proliferation.</text>
</comment>
<dbReference type="Pfam" id="PF00076">
    <property type="entry name" value="RRM_1"/>
    <property type="match status" value="1"/>
</dbReference>
<keyword evidence="3 6" id="KW-0396">Initiation factor</keyword>
<dbReference type="InterPro" id="IPR000504">
    <property type="entry name" value="RRM_dom"/>
</dbReference>
<dbReference type="HAMAP" id="MF_03001">
    <property type="entry name" value="eIF3b"/>
    <property type="match status" value="1"/>
</dbReference>
<dbReference type="InterPro" id="IPR011400">
    <property type="entry name" value="EIF3B"/>
</dbReference>
<sequence length="736" mass="83711">MAATSVVDIKLEDIPVDDIDFSDLEKEFQVDSEINFDNFVVVDGAPVAPESKVPMLSKVLGKLFSQAGKVVDMNLPLDEAKKCTKGYLFVEFDSAVSAKKAIKMLNGKKLDVKHRLLVNGLSDVEKFGSESFESEFSEPKLPDFQPTDYLKSWLQDEQGRDQFVLHKNDLIGVFWNRNTQQPENAVEPRSNWSNTTVKFSPKGTYLFSYHNQGVASWGGRNFERLRRYFHPQTKALDVSPTEKYLVTLSPEPISVPEDAPADFPFGPESNGHQLCVWDIATGVSVKTFALPPNQSLHWPMIKWSFDDRFCARLGPNALAVYDAENNFELLGGKIMKIENIMDFSFAPAGVKLAANRNNELSSVLAFWTPESNNQSCKATIMEVPTRRVLRTVNLVQVSDVTLIWQEQAEYLCVKVDRHTKSRKTFFTNLEICKLTEKDVPVEKVEMKDLALKFAWEPTGQRFVTISRTDAVDDNPAIPKNVITFFAPEQKDKAAKDDIKKWKACASVTGTFSNTISWSPAGRFVVVATLVTPDTRKADFNFFDLDYTGEKTDNTCDDVAAKVKAVAHPDFYGATDMSWDPSGRFLAVWSSAVKHKLENGYKVFNVTGEVVREELIENFKNFAWRPRPASLLTNAERKKVRKNLREWSAQFDESDAMQADSAMRELILLRRSLLEEWSNYREEMTEGMEEEYNYKVYDQIETSAVDEDFEVVEEIKEEILEEKEEQVDSFEEPETSD</sequence>
<evidence type="ECO:0000256" key="7">
    <source>
        <dbReference type="PIRNR" id="PIRNR036424"/>
    </source>
</evidence>
<comment type="subcellular location">
    <subcellularLocation>
        <location evidence="1 6 7">Cytoplasm</location>
    </subcellularLocation>
</comment>
<evidence type="ECO:0000256" key="5">
    <source>
        <dbReference type="ARBA" id="ARBA00022917"/>
    </source>
</evidence>
<comment type="similarity">
    <text evidence="6 7">Belongs to the eIF-3 subunit B family.</text>
</comment>
<dbReference type="PANTHER" id="PTHR14068">
    <property type="entry name" value="EUKARYOTIC TRANSLATION INITIATION FACTOR 3 EIF3 -RELATED"/>
    <property type="match status" value="1"/>
</dbReference>
<dbReference type="GO" id="GO:0003723">
    <property type="term" value="F:RNA binding"/>
    <property type="evidence" value="ECO:0007669"/>
    <property type="project" value="UniProtKB-UniRule"/>
</dbReference>
<dbReference type="InterPro" id="IPR012677">
    <property type="entry name" value="Nucleotide-bd_a/b_plait_sf"/>
</dbReference>
<dbReference type="AlphaFoldDB" id="A0A1G4IST0"/>
<dbReference type="Gene3D" id="2.130.10.10">
    <property type="entry name" value="YVTN repeat-like/Quinoprotein amine dehydrogenase"/>
    <property type="match status" value="1"/>
</dbReference>
<evidence type="ECO:0000313" key="10">
    <source>
        <dbReference type="Proteomes" id="UP000191144"/>
    </source>
</evidence>
<dbReference type="OrthoDB" id="10250414at2759"/>
<evidence type="ECO:0000256" key="4">
    <source>
        <dbReference type="ARBA" id="ARBA00022884"/>
    </source>
</evidence>
<dbReference type="GO" id="GO:0031369">
    <property type="term" value="F:translation initiation factor binding"/>
    <property type="evidence" value="ECO:0007669"/>
    <property type="project" value="InterPro"/>
</dbReference>
<keyword evidence="5 6" id="KW-0648">Protein biosynthesis</keyword>
<evidence type="ECO:0000313" key="9">
    <source>
        <dbReference type="EMBL" id="SCU79885.1"/>
    </source>
</evidence>
<dbReference type="Gene3D" id="3.30.70.330">
    <property type="match status" value="1"/>
</dbReference>
<evidence type="ECO:0000256" key="1">
    <source>
        <dbReference type="ARBA" id="ARBA00004496"/>
    </source>
</evidence>
<dbReference type="Proteomes" id="UP000191144">
    <property type="component" value="Chromosome B"/>
</dbReference>
<dbReference type="CDD" id="cd12278">
    <property type="entry name" value="RRM_eIF3B"/>
    <property type="match status" value="1"/>
</dbReference>
<dbReference type="SUPFAM" id="SSF54928">
    <property type="entry name" value="RNA-binding domain, RBD"/>
    <property type="match status" value="1"/>
</dbReference>
<dbReference type="InterPro" id="IPR013979">
    <property type="entry name" value="TIF_beta_prop-like"/>
</dbReference>
<dbReference type="PROSITE" id="PS50102">
    <property type="entry name" value="RRM"/>
    <property type="match status" value="1"/>
</dbReference>
<dbReference type="SMART" id="SM00360">
    <property type="entry name" value="RRM"/>
    <property type="match status" value="1"/>
</dbReference>
<dbReference type="SUPFAM" id="SSF82171">
    <property type="entry name" value="DPP6 N-terminal domain-like"/>
    <property type="match status" value="1"/>
</dbReference>
<evidence type="ECO:0000256" key="6">
    <source>
        <dbReference type="HAMAP-Rule" id="MF_03001"/>
    </source>
</evidence>
<dbReference type="InterPro" id="IPR034363">
    <property type="entry name" value="eIF3B_RRM"/>
</dbReference>
<comment type="function">
    <text evidence="7">Component of the eukaryotic translation initiation factor 3 (eIF-3) complex, which is involved in protein synthesis and, together with other initiation factors, stimulates binding of mRNA and methionyl-tRNAi to the 40S ribosome.</text>
</comment>
<evidence type="ECO:0000256" key="2">
    <source>
        <dbReference type="ARBA" id="ARBA00022490"/>
    </source>
</evidence>
<gene>
    <name evidence="6" type="primary">PRT1</name>
    <name evidence="9" type="ORF">LAME_0B00804G</name>
</gene>
<name>A0A1G4IST0_9SACH</name>
<evidence type="ECO:0000256" key="3">
    <source>
        <dbReference type="ARBA" id="ARBA00022540"/>
    </source>
</evidence>
<proteinExistence type="inferred from homology"/>
<dbReference type="GO" id="GO:0001732">
    <property type="term" value="P:formation of cytoplasmic translation initiation complex"/>
    <property type="evidence" value="ECO:0007669"/>
    <property type="project" value="UniProtKB-UniRule"/>
</dbReference>
<dbReference type="GO" id="GO:0003743">
    <property type="term" value="F:translation initiation factor activity"/>
    <property type="evidence" value="ECO:0007669"/>
    <property type="project" value="UniProtKB-UniRule"/>
</dbReference>
<organism evidence="9 10">
    <name type="scientific">Lachancea meyersii CBS 8951</name>
    <dbReference type="NCBI Taxonomy" id="1266667"/>
    <lineage>
        <taxon>Eukaryota</taxon>
        <taxon>Fungi</taxon>
        <taxon>Dikarya</taxon>
        <taxon>Ascomycota</taxon>
        <taxon>Saccharomycotina</taxon>
        <taxon>Saccharomycetes</taxon>
        <taxon>Saccharomycetales</taxon>
        <taxon>Saccharomycetaceae</taxon>
        <taxon>Lachancea</taxon>
    </lineage>
</organism>
<reference evidence="10" key="1">
    <citation type="submission" date="2016-03" db="EMBL/GenBank/DDBJ databases">
        <authorList>
            <person name="Devillers Hugo."/>
        </authorList>
    </citation>
    <scope>NUCLEOTIDE SEQUENCE [LARGE SCALE GENOMIC DNA]</scope>
</reference>
<accession>A0A1G4IST0</accession>
<dbReference type="EMBL" id="LT598478">
    <property type="protein sequence ID" value="SCU79885.1"/>
    <property type="molecule type" value="Genomic_DNA"/>
</dbReference>